<dbReference type="Proteomes" id="UP000790347">
    <property type="component" value="Unassembled WGS sequence"/>
</dbReference>
<organism evidence="1 2">
    <name type="scientific">Dermatophagoides farinae</name>
    <name type="common">American house dust mite</name>
    <dbReference type="NCBI Taxonomy" id="6954"/>
    <lineage>
        <taxon>Eukaryota</taxon>
        <taxon>Metazoa</taxon>
        <taxon>Ecdysozoa</taxon>
        <taxon>Arthropoda</taxon>
        <taxon>Chelicerata</taxon>
        <taxon>Arachnida</taxon>
        <taxon>Acari</taxon>
        <taxon>Acariformes</taxon>
        <taxon>Sarcoptiformes</taxon>
        <taxon>Astigmata</taxon>
        <taxon>Psoroptidia</taxon>
        <taxon>Analgoidea</taxon>
        <taxon>Pyroglyphidae</taxon>
        <taxon>Dermatophagoidinae</taxon>
        <taxon>Dermatophagoides</taxon>
    </lineage>
</organism>
<gene>
    <name evidence="1" type="ORF">DERF_007659</name>
</gene>
<keyword evidence="2" id="KW-1185">Reference proteome</keyword>
<protein>
    <submittedName>
        <fullName evidence="1">Uncharacterized protein</fullName>
    </submittedName>
</protein>
<reference evidence="1" key="1">
    <citation type="submission" date="2013-05" db="EMBL/GenBank/DDBJ databases">
        <authorList>
            <person name="Yim A.K.Y."/>
            <person name="Chan T.F."/>
            <person name="Ji K.M."/>
            <person name="Liu X.Y."/>
            <person name="Zhou J.W."/>
            <person name="Li R.Q."/>
            <person name="Yang K.Y."/>
            <person name="Li J."/>
            <person name="Li M."/>
            <person name="Law P.T.W."/>
            <person name="Wu Y.L."/>
            <person name="Cai Z.L."/>
            <person name="Qin H."/>
            <person name="Bao Y."/>
            <person name="Leung R.K.K."/>
            <person name="Ng P.K.S."/>
            <person name="Zou J."/>
            <person name="Zhong X.J."/>
            <person name="Ran P.X."/>
            <person name="Zhong N.S."/>
            <person name="Liu Z.G."/>
            <person name="Tsui S.K.W."/>
        </authorList>
    </citation>
    <scope>NUCLEOTIDE SEQUENCE</scope>
    <source>
        <strain evidence="1">Derf</strain>
        <tissue evidence="1">Whole organism</tissue>
    </source>
</reference>
<dbReference type="AlphaFoldDB" id="A0A922HYD4"/>
<comment type="caution">
    <text evidence="1">The sequence shown here is derived from an EMBL/GenBank/DDBJ whole genome shotgun (WGS) entry which is preliminary data.</text>
</comment>
<evidence type="ECO:0000313" key="2">
    <source>
        <dbReference type="Proteomes" id="UP000790347"/>
    </source>
</evidence>
<reference evidence="1" key="2">
    <citation type="journal article" date="2022" name="Res Sq">
        <title>Comparative Genomics Reveals Insights into the Divergent Evolution of Astigmatic Mites and Household Pest Adaptations.</title>
        <authorList>
            <person name="Xiong Q."/>
            <person name="Wan A.T.-Y."/>
            <person name="Liu X.-Y."/>
            <person name="Fung C.S.-H."/>
            <person name="Xiao X."/>
            <person name="Malainual N."/>
            <person name="Hou J."/>
            <person name="Wang L."/>
            <person name="Wang M."/>
            <person name="Yang K."/>
            <person name="Cui Y."/>
            <person name="Leung E."/>
            <person name="Nong W."/>
            <person name="Shin S.-K."/>
            <person name="Au S."/>
            <person name="Jeong K.Y."/>
            <person name="Chew F.T."/>
            <person name="Hui J."/>
            <person name="Leung T.F."/>
            <person name="Tungtrongchitr A."/>
            <person name="Zhong N."/>
            <person name="Liu Z."/>
            <person name="Tsui S."/>
        </authorList>
    </citation>
    <scope>NUCLEOTIDE SEQUENCE</scope>
    <source>
        <strain evidence="1">Derf</strain>
        <tissue evidence="1">Whole organism</tissue>
    </source>
</reference>
<accession>A0A922HYD4</accession>
<sequence>MDGWIDMEKEKFVKQRKTGYIWTKAVVQIQHICRIPNIKDWMDIEKKEIIQIITAQPPSPPPSSNC</sequence>
<name>A0A922HYD4_DERFA</name>
<proteinExistence type="predicted"/>
<evidence type="ECO:0000313" key="1">
    <source>
        <dbReference type="EMBL" id="KAH9516954.1"/>
    </source>
</evidence>
<dbReference type="EMBL" id="ASGP02000003">
    <property type="protein sequence ID" value="KAH9516954.1"/>
    <property type="molecule type" value="Genomic_DNA"/>
</dbReference>